<dbReference type="SUPFAM" id="SSF51430">
    <property type="entry name" value="NAD(P)-linked oxidoreductase"/>
    <property type="match status" value="1"/>
</dbReference>
<dbReference type="InterPro" id="IPR023210">
    <property type="entry name" value="NADP_OxRdtase_dom"/>
</dbReference>
<dbReference type="GO" id="GO:0005829">
    <property type="term" value="C:cytosol"/>
    <property type="evidence" value="ECO:0007669"/>
    <property type="project" value="TreeGrafter"/>
</dbReference>
<proteinExistence type="predicted"/>
<dbReference type="OrthoDB" id="9772407at2"/>
<dbReference type="InterPro" id="IPR050523">
    <property type="entry name" value="AKR_Detox_Biosynth"/>
</dbReference>
<dbReference type="InterPro" id="IPR020471">
    <property type="entry name" value="AKR"/>
</dbReference>
<dbReference type="PANTHER" id="PTHR43364:SF4">
    <property type="entry name" value="NAD(P)-LINKED OXIDOREDUCTASE SUPERFAMILY PROTEIN"/>
    <property type="match status" value="1"/>
</dbReference>
<evidence type="ECO:0000313" key="4">
    <source>
        <dbReference type="Proteomes" id="UP000619743"/>
    </source>
</evidence>
<dbReference type="PANTHER" id="PTHR43364">
    <property type="entry name" value="NADH-SPECIFIC METHYLGLYOXAL REDUCTASE-RELATED"/>
    <property type="match status" value="1"/>
</dbReference>
<gene>
    <name evidence="3" type="ORF">GCM10011369_08390</name>
</gene>
<dbReference type="EMBL" id="BMDX01000003">
    <property type="protein sequence ID" value="GGA69076.1"/>
    <property type="molecule type" value="Genomic_DNA"/>
</dbReference>
<name>A0A8J2U3A8_9GAMM</name>
<protein>
    <submittedName>
        <fullName evidence="3">Aldo/keto reductase</fullName>
    </submittedName>
</protein>
<reference evidence="4" key="1">
    <citation type="journal article" date="2019" name="Int. J. Syst. Evol. Microbiol.">
        <title>The Global Catalogue of Microorganisms (GCM) 10K type strain sequencing project: providing services to taxonomists for standard genome sequencing and annotation.</title>
        <authorList>
            <consortium name="The Broad Institute Genomics Platform"/>
            <consortium name="The Broad Institute Genome Sequencing Center for Infectious Disease"/>
            <person name="Wu L."/>
            <person name="Ma J."/>
        </authorList>
    </citation>
    <scope>NUCLEOTIDE SEQUENCE [LARGE SCALE GENOMIC DNA]</scope>
    <source>
        <strain evidence="4">CGMCC 1.10130</strain>
    </source>
</reference>
<accession>A0A8J2U3A8</accession>
<keyword evidence="4" id="KW-1185">Reference proteome</keyword>
<evidence type="ECO:0000259" key="2">
    <source>
        <dbReference type="Pfam" id="PF00248"/>
    </source>
</evidence>
<dbReference type="AlphaFoldDB" id="A0A8J2U3A8"/>
<dbReference type="Proteomes" id="UP000619743">
    <property type="component" value="Unassembled WGS sequence"/>
</dbReference>
<dbReference type="FunFam" id="3.20.20.100:FF:000004">
    <property type="entry name" value="Oxidoreductase, aldo/keto reductase"/>
    <property type="match status" value="1"/>
</dbReference>
<comment type="caution">
    <text evidence="3">The sequence shown here is derived from an EMBL/GenBank/DDBJ whole genome shotgun (WGS) entry which is preliminary data.</text>
</comment>
<dbReference type="RefSeq" id="WP_087504873.1">
    <property type="nucleotide sequence ID" value="NZ_BMDX01000003.1"/>
</dbReference>
<dbReference type="Pfam" id="PF00248">
    <property type="entry name" value="Aldo_ket_red"/>
    <property type="match status" value="1"/>
</dbReference>
<keyword evidence="1" id="KW-0560">Oxidoreductase</keyword>
<dbReference type="Gene3D" id="3.20.20.100">
    <property type="entry name" value="NADP-dependent oxidoreductase domain"/>
    <property type="match status" value="1"/>
</dbReference>
<dbReference type="PRINTS" id="PR00069">
    <property type="entry name" value="ALDKETRDTASE"/>
</dbReference>
<dbReference type="GO" id="GO:0016491">
    <property type="term" value="F:oxidoreductase activity"/>
    <property type="evidence" value="ECO:0007669"/>
    <property type="project" value="UniProtKB-KW"/>
</dbReference>
<feature type="domain" description="NADP-dependent oxidoreductase" evidence="2">
    <location>
        <begin position="15"/>
        <end position="309"/>
    </location>
</feature>
<evidence type="ECO:0000256" key="1">
    <source>
        <dbReference type="ARBA" id="ARBA00023002"/>
    </source>
</evidence>
<sequence>MKTMQLGKTDLDISRIGLGAWAIGGQWQWGWGAQQDSDSIATIQHAIAQGINWIDTAPVYGLGHSETVVGQAIKGMSEKPLIFTKCCFQWNDKGETWPDLSAASVRAEVEASLKRLAVDTIDLYQIHWPDPAEQIEEAWHTMQLLKQEGKIRYVGVSNHTIDQMSRLEAIGHVDSLQPPYSLINRQYEQEVLPWCAQNQTGVIVYSPMGSGMLTGAMTRERIANLPADDWRRNADDYQEPKLTDNLALVEKLKVIADKHGVSVAEVAIAWTLTNPAVTGAIVGMRSPQQADGVVGGASLLLDEEDIALIAG</sequence>
<dbReference type="InterPro" id="IPR036812">
    <property type="entry name" value="NAD(P)_OxRdtase_dom_sf"/>
</dbReference>
<organism evidence="3 4">
    <name type="scientific">Neiella marina</name>
    <dbReference type="NCBI Taxonomy" id="508461"/>
    <lineage>
        <taxon>Bacteria</taxon>
        <taxon>Pseudomonadati</taxon>
        <taxon>Pseudomonadota</taxon>
        <taxon>Gammaproteobacteria</taxon>
        <taxon>Alteromonadales</taxon>
        <taxon>Echinimonadaceae</taxon>
        <taxon>Neiella</taxon>
    </lineage>
</organism>
<evidence type="ECO:0000313" key="3">
    <source>
        <dbReference type="EMBL" id="GGA69076.1"/>
    </source>
</evidence>
<dbReference type="CDD" id="cd19102">
    <property type="entry name" value="AKR_unchar"/>
    <property type="match status" value="1"/>
</dbReference>